<protein>
    <submittedName>
        <fullName evidence="2">Uncharacterized protein</fullName>
    </submittedName>
</protein>
<dbReference type="EMBL" id="CACTIH010009106">
    <property type="protein sequence ID" value="CAA3024314.1"/>
    <property type="molecule type" value="Genomic_DNA"/>
</dbReference>
<sequence length="72" mass="8090">MYSSFSIFNQSGIFIGRYANPLTVTLVAAEDFFLEILELAFWNSEEIDRTAVSKKSDSSSSKIIESLETKES</sequence>
<feature type="region of interest" description="Disordered" evidence="1">
    <location>
        <begin position="51"/>
        <end position="72"/>
    </location>
</feature>
<proteinExistence type="predicted"/>
<dbReference type="Proteomes" id="UP000594638">
    <property type="component" value="Unassembled WGS sequence"/>
</dbReference>
<name>A0A8S0V0T1_OLEEU</name>
<organism evidence="2 3">
    <name type="scientific">Olea europaea subsp. europaea</name>
    <dbReference type="NCBI Taxonomy" id="158383"/>
    <lineage>
        <taxon>Eukaryota</taxon>
        <taxon>Viridiplantae</taxon>
        <taxon>Streptophyta</taxon>
        <taxon>Embryophyta</taxon>
        <taxon>Tracheophyta</taxon>
        <taxon>Spermatophyta</taxon>
        <taxon>Magnoliopsida</taxon>
        <taxon>eudicotyledons</taxon>
        <taxon>Gunneridae</taxon>
        <taxon>Pentapetalae</taxon>
        <taxon>asterids</taxon>
        <taxon>lamiids</taxon>
        <taxon>Lamiales</taxon>
        <taxon>Oleaceae</taxon>
        <taxon>Oleeae</taxon>
        <taxon>Olea</taxon>
    </lineage>
</organism>
<dbReference type="AlphaFoldDB" id="A0A8S0V0T1"/>
<comment type="caution">
    <text evidence="2">The sequence shown here is derived from an EMBL/GenBank/DDBJ whole genome shotgun (WGS) entry which is preliminary data.</text>
</comment>
<evidence type="ECO:0000313" key="3">
    <source>
        <dbReference type="Proteomes" id="UP000594638"/>
    </source>
</evidence>
<evidence type="ECO:0000313" key="2">
    <source>
        <dbReference type="EMBL" id="CAA3024314.1"/>
    </source>
</evidence>
<keyword evidence="3" id="KW-1185">Reference proteome</keyword>
<reference evidence="2 3" key="1">
    <citation type="submission" date="2019-12" db="EMBL/GenBank/DDBJ databases">
        <authorList>
            <person name="Alioto T."/>
            <person name="Alioto T."/>
            <person name="Gomez Garrido J."/>
        </authorList>
    </citation>
    <scope>NUCLEOTIDE SEQUENCE [LARGE SCALE GENOMIC DNA]</scope>
</reference>
<accession>A0A8S0V0T1</accession>
<gene>
    <name evidence="2" type="ORF">OLEA9_A110030</name>
</gene>
<evidence type="ECO:0000256" key="1">
    <source>
        <dbReference type="SAM" id="MobiDB-lite"/>
    </source>
</evidence>
<dbReference type="Gramene" id="OE9A110030T1">
    <property type="protein sequence ID" value="OE9A110030C1"/>
    <property type="gene ID" value="OE9A110030"/>
</dbReference>